<protein>
    <submittedName>
        <fullName evidence="1">Uncharacterized protein</fullName>
    </submittedName>
</protein>
<keyword evidence="2" id="KW-1185">Reference proteome</keyword>
<evidence type="ECO:0000313" key="1">
    <source>
        <dbReference type="EMBL" id="MFH7596792.1"/>
    </source>
</evidence>
<dbReference type="Proteomes" id="UP001610631">
    <property type="component" value="Unassembled WGS sequence"/>
</dbReference>
<dbReference type="RefSeq" id="WP_395510606.1">
    <property type="nucleotide sequence ID" value="NZ_JBBDHD010000038.1"/>
</dbReference>
<reference evidence="1 2" key="1">
    <citation type="submission" date="2024-03" db="EMBL/GenBank/DDBJ databases">
        <title>Whole genome sequencing of Streptomyces racemochromogenes, to identify antimicrobial biosynthetic gene clusters.</title>
        <authorList>
            <person name="Suryawanshi P."/>
            <person name="Krishnaraj P.U."/>
            <person name="Arun Y.P."/>
            <person name="Suryawanshi M.P."/>
            <person name="Rakshit O."/>
        </authorList>
    </citation>
    <scope>NUCLEOTIDE SEQUENCE [LARGE SCALE GENOMIC DNA]</scope>
    <source>
        <strain evidence="1 2">AUDT626</strain>
    </source>
</reference>
<dbReference type="EMBL" id="JBBDHD010000038">
    <property type="protein sequence ID" value="MFH7596792.1"/>
    <property type="molecule type" value="Genomic_DNA"/>
</dbReference>
<accession>A0ABW7PEH6</accession>
<sequence length="132" mass="14488">MNPTPHINHDAVLRARVALLGSGTLPAREEVAACRVLAQVSPMAYLPRLAEALYEYSRQEFAHEPGTALALRAEAVAAARRMCDLEHGRTPLLLTALERYRRQLEGMDRPEELASVDEEMALLGAGGRARLS</sequence>
<organism evidence="1 2">
    <name type="scientific">Streptomyces racemochromogenes</name>
    <dbReference type="NCBI Taxonomy" id="67353"/>
    <lineage>
        <taxon>Bacteria</taxon>
        <taxon>Bacillati</taxon>
        <taxon>Actinomycetota</taxon>
        <taxon>Actinomycetes</taxon>
        <taxon>Kitasatosporales</taxon>
        <taxon>Streptomycetaceae</taxon>
        <taxon>Streptomyces</taxon>
    </lineage>
</organism>
<evidence type="ECO:0000313" key="2">
    <source>
        <dbReference type="Proteomes" id="UP001610631"/>
    </source>
</evidence>
<name>A0ABW7PEH6_9ACTN</name>
<comment type="caution">
    <text evidence="1">The sequence shown here is derived from an EMBL/GenBank/DDBJ whole genome shotgun (WGS) entry which is preliminary data.</text>
</comment>
<gene>
    <name evidence="1" type="ORF">WDV06_17080</name>
</gene>
<proteinExistence type="predicted"/>